<dbReference type="WBParaSite" id="SSTP_0000114333.1">
    <property type="protein sequence ID" value="SSTP_0000114333.1"/>
    <property type="gene ID" value="SSTP_0000114333"/>
</dbReference>
<organism evidence="3">
    <name type="scientific">Strongyloides stercoralis</name>
    <name type="common">Threadworm</name>
    <dbReference type="NCBI Taxonomy" id="6248"/>
    <lineage>
        <taxon>Eukaryota</taxon>
        <taxon>Metazoa</taxon>
        <taxon>Ecdysozoa</taxon>
        <taxon>Nematoda</taxon>
        <taxon>Chromadorea</taxon>
        <taxon>Rhabditida</taxon>
        <taxon>Tylenchina</taxon>
        <taxon>Panagrolaimomorpha</taxon>
        <taxon>Strongyloidoidea</taxon>
        <taxon>Strongyloididae</taxon>
        <taxon>Strongyloides</taxon>
    </lineage>
</organism>
<keyword evidence="1" id="KW-0472">Membrane</keyword>
<keyword evidence="1" id="KW-1133">Transmembrane helix</keyword>
<dbReference type="AlphaFoldDB" id="A0A0K0DV76"/>
<feature type="transmembrane region" description="Helical" evidence="1">
    <location>
        <begin position="104"/>
        <end position="128"/>
    </location>
</feature>
<feature type="transmembrane region" description="Helical" evidence="1">
    <location>
        <begin position="198"/>
        <end position="224"/>
    </location>
</feature>
<dbReference type="PANTHER" id="PTHR31552">
    <property type="entry name" value="SERPENTINE RECEPTOR CLASS GAMMA"/>
    <property type="match status" value="1"/>
</dbReference>
<reference evidence="3" key="1">
    <citation type="submission" date="2015-08" db="UniProtKB">
        <authorList>
            <consortium name="WormBaseParasite"/>
        </authorList>
    </citation>
    <scope>IDENTIFICATION</scope>
</reference>
<keyword evidence="2" id="KW-1185">Reference proteome</keyword>
<evidence type="ECO:0000313" key="2">
    <source>
        <dbReference type="Proteomes" id="UP000035681"/>
    </source>
</evidence>
<feature type="transmembrane region" description="Helical" evidence="1">
    <location>
        <begin position="61"/>
        <end position="83"/>
    </location>
</feature>
<evidence type="ECO:0000313" key="3">
    <source>
        <dbReference type="WBParaSite" id="SSTP_0000114333.1"/>
    </source>
</evidence>
<feature type="transmembrane region" description="Helical" evidence="1">
    <location>
        <begin position="20"/>
        <end position="41"/>
    </location>
</feature>
<evidence type="ECO:0000313" key="4">
    <source>
        <dbReference type="WBParaSite" id="TCONS_00011725.p1"/>
    </source>
</evidence>
<feature type="transmembrane region" description="Helical" evidence="1">
    <location>
        <begin position="151"/>
        <end position="178"/>
    </location>
</feature>
<name>A0A0K0DV76_STRER</name>
<feature type="transmembrane region" description="Helical" evidence="1">
    <location>
        <begin position="236"/>
        <end position="255"/>
    </location>
</feature>
<keyword evidence="1" id="KW-0812">Transmembrane</keyword>
<evidence type="ECO:0000256" key="1">
    <source>
        <dbReference type="SAM" id="Phobius"/>
    </source>
</evidence>
<dbReference type="Proteomes" id="UP000035681">
    <property type="component" value="Unplaced"/>
</dbReference>
<protein>
    <submittedName>
        <fullName evidence="4">Serpentine receptor class gamma</fullName>
    </submittedName>
</protein>
<proteinExistence type="predicted"/>
<accession>A0A0K0DV76</accession>
<sequence length="305" mass="36429">MWIFILFNIIKKNKIFLPIFYLQLLFNVFLEILLICFKYLVKRLPNLKFVNDQYVKVKTLNGIFFGLSTILPASIGFGQFALVMNRYVAVKYPILYKRIFCFKALFLIYFFQILIMSPGIIMCVPYHANIIYQSQKNVIIINFPHNKPIKILSILNVILGTTLALSSSILGIFSWRILKKRKYSRNENNLEYKKQMRFLIFVIIQTLTDTFLHVTNLIYLILILFRLKSIVLMTSFIYYFAEDFCFLTTPIVLCITQKRIRNLFIEFYFGFLLKRKSTKKKRMDKKIFAIKRPNYSKDKFNRIQF</sequence>
<dbReference type="PANTHER" id="PTHR31552:SF8">
    <property type="entry name" value="SERPENTINE RECEPTOR CLASS GAMMA"/>
    <property type="match status" value="1"/>
</dbReference>
<dbReference type="WBParaSite" id="TCONS_00011725.p1">
    <property type="protein sequence ID" value="TCONS_00011725.p1"/>
    <property type="gene ID" value="XLOC_006511"/>
</dbReference>